<dbReference type="Proteomes" id="UP000799302">
    <property type="component" value="Unassembled WGS sequence"/>
</dbReference>
<evidence type="ECO:0000313" key="2">
    <source>
        <dbReference type="EMBL" id="KAF2674865.1"/>
    </source>
</evidence>
<gene>
    <name evidence="2" type="ORF">BT63DRAFT_449854</name>
</gene>
<evidence type="ECO:0000313" key="3">
    <source>
        <dbReference type="Proteomes" id="UP000799302"/>
    </source>
</evidence>
<keyword evidence="3" id="KW-1185">Reference proteome</keyword>
<feature type="compositionally biased region" description="Polar residues" evidence="1">
    <location>
        <begin position="8"/>
        <end position="24"/>
    </location>
</feature>
<evidence type="ECO:0000256" key="1">
    <source>
        <dbReference type="SAM" id="MobiDB-lite"/>
    </source>
</evidence>
<reference evidence="2" key="1">
    <citation type="journal article" date="2020" name="Stud. Mycol.">
        <title>101 Dothideomycetes genomes: a test case for predicting lifestyles and emergence of pathogens.</title>
        <authorList>
            <person name="Haridas S."/>
            <person name="Albert R."/>
            <person name="Binder M."/>
            <person name="Bloem J."/>
            <person name="Labutti K."/>
            <person name="Salamov A."/>
            <person name="Andreopoulos B."/>
            <person name="Baker S."/>
            <person name="Barry K."/>
            <person name="Bills G."/>
            <person name="Bluhm B."/>
            <person name="Cannon C."/>
            <person name="Castanera R."/>
            <person name="Culley D."/>
            <person name="Daum C."/>
            <person name="Ezra D."/>
            <person name="Gonzalez J."/>
            <person name="Henrissat B."/>
            <person name="Kuo A."/>
            <person name="Liang C."/>
            <person name="Lipzen A."/>
            <person name="Lutzoni F."/>
            <person name="Magnuson J."/>
            <person name="Mondo S."/>
            <person name="Nolan M."/>
            <person name="Ohm R."/>
            <person name="Pangilinan J."/>
            <person name="Park H.-J."/>
            <person name="Ramirez L."/>
            <person name="Alfaro M."/>
            <person name="Sun H."/>
            <person name="Tritt A."/>
            <person name="Yoshinaga Y."/>
            <person name="Zwiers L.-H."/>
            <person name="Turgeon B."/>
            <person name="Goodwin S."/>
            <person name="Spatafora J."/>
            <person name="Crous P."/>
            <person name="Grigoriev I."/>
        </authorList>
    </citation>
    <scope>NUCLEOTIDE SEQUENCE</scope>
    <source>
        <strain evidence="2">CBS 115976</strain>
    </source>
</reference>
<proteinExistence type="predicted"/>
<sequence length="201" mass="21830">MTEEHPQSKQSKGSAIGDTINSGDEPSHQDGHNVQAPIAQDTDIKEQAQNSNSSEQSVAANDPAMPPTVFGPMPLPTFDPTIEILIVNLRKKIDKAVAAIALAESTGQGVATSYQGNLDEHGNFPDDMPMREVTAILDAEKHGTPNPTSVYGKSTNYLQSHFRTIRTLLDGCNPTFRFEVLDVLMGEIDNEVREMTGRKLA</sequence>
<feature type="compositionally biased region" description="Low complexity" evidence="1">
    <location>
        <begin position="47"/>
        <end position="61"/>
    </location>
</feature>
<name>A0A6A6URF4_9PEZI</name>
<organism evidence="2 3">
    <name type="scientific">Microthyrium microscopicum</name>
    <dbReference type="NCBI Taxonomy" id="703497"/>
    <lineage>
        <taxon>Eukaryota</taxon>
        <taxon>Fungi</taxon>
        <taxon>Dikarya</taxon>
        <taxon>Ascomycota</taxon>
        <taxon>Pezizomycotina</taxon>
        <taxon>Dothideomycetes</taxon>
        <taxon>Dothideomycetes incertae sedis</taxon>
        <taxon>Microthyriales</taxon>
        <taxon>Microthyriaceae</taxon>
        <taxon>Microthyrium</taxon>
    </lineage>
</organism>
<protein>
    <submittedName>
        <fullName evidence="2">Uncharacterized protein</fullName>
    </submittedName>
</protein>
<dbReference type="AlphaFoldDB" id="A0A6A6URF4"/>
<feature type="region of interest" description="Disordered" evidence="1">
    <location>
        <begin position="1"/>
        <end position="69"/>
    </location>
</feature>
<dbReference type="EMBL" id="MU004230">
    <property type="protein sequence ID" value="KAF2674865.1"/>
    <property type="molecule type" value="Genomic_DNA"/>
</dbReference>
<accession>A0A6A6URF4</accession>